<accession>A0ABX2XVL8</accession>
<protein>
    <recommendedName>
        <fullName evidence="3">F-box domain-containing protein</fullName>
    </recommendedName>
</protein>
<reference evidence="1 2" key="1">
    <citation type="submission" date="2016-05" db="EMBL/GenBank/DDBJ databases">
        <authorList>
            <person name="Prochazka B."/>
            <person name="Indra A."/>
            <person name="Hasenberger P."/>
            <person name="Blaschitz M."/>
            <person name="Wagner L."/>
            <person name="Wewalka G."/>
            <person name="Sorschag S."/>
            <person name="Schmid D."/>
            <person name="Ruppitsch W."/>
        </authorList>
    </citation>
    <scope>NUCLEOTIDE SEQUENCE [LARGE SCALE GENOMIC DNA]</scope>
    <source>
        <strain evidence="1 2">974010_12</strain>
    </source>
</reference>
<dbReference type="Proteomes" id="UP000093336">
    <property type="component" value="Unassembled WGS sequence"/>
</dbReference>
<dbReference type="EMBL" id="LYOZ01000010">
    <property type="protein sequence ID" value="OCH98472.1"/>
    <property type="molecule type" value="Genomic_DNA"/>
</dbReference>
<name>A0ABX2XVL8_9GAMM</name>
<evidence type="ECO:0000313" key="1">
    <source>
        <dbReference type="EMBL" id="OCH98472.1"/>
    </source>
</evidence>
<gene>
    <name evidence="1" type="ORF">A8135_00040</name>
</gene>
<sequence length="313" mass="36175">MKTKIEREEKSLFEDVPNEVINIIVDALNKEPEAQRNLNLSCRFFYNNYHQQWLMLHLIDACICGNQEKAQKILQRYPELMVEKKDKITDLSGRTFYNLSVWQYILWALDVRYMAPMMLHCLPHTEEGEAMRLQLAKQLDEMETHGVIYELNGNTFNEKHYDFAIISVLSAYYNECYSLSDTPISTRIKSISDAQQLVPAHVAQHYCDTNVPFTPTPTFKKEQFTRSLNCYLGANSLGNWFACLKSLGHSYAISKAWSTQATLRLDFPSEIAMVDWVALFTLKKARNADLAFLKQQLQKPLQECVKGDFSATI</sequence>
<keyword evidence="2" id="KW-1185">Reference proteome</keyword>
<evidence type="ECO:0008006" key="3">
    <source>
        <dbReference type="Google" id="ProtNLM"/>
    </source>
</evidence>
<evidence type="ECO:0000313" key="2">
    <source>
        <dbReference type="Proteomes" id="UP000093336"/>
    </source>
</evidence>
<comment type="caution">
    <text evidence="1">The sequence shown here is derived from an EMBL/GenBank/DDBJ whole genome shotgun (WGS) entry which is preliminary data.</text>
</comment>
<organism evidence="1 2">
    <name type="scientific">Legionella jamestowniensis</name>
    <dbReference type="NCBI Taxonomy" id="455"/>
    <lineage>
        <taxon>Bacteria</taxon>
        <taxon>Pseudomonadati</taxon>
        <taxon>Pseudomonadota</taxon>
        <taxon>Gammaproteobacteria</taxon>
        <taxon>Legionellales</taxon>
        <taxon>Legionellaceae</taxon>
        <taxon>Legionella</taxon>
    </lineage>
</organism>
<proteinExistence type="predicted"/>
<dbReference type="RefSeq" id="WP_065620590.1">
    <property type="nucleotide sequence ID" value="NZ_LYOZ01000010.1"/>
</dbReference>